<proteinExistence type="predicted"/>
<gene>
    <name evidence="1" type="ORF">MRATA1EN22A_LOCUS7085</name>
</gene>
<sequence>MRQKLEPPAASTVEVRVPEHLSVDERCRRGVDAEGRPALASPGPRTSWASFRAGLSSLPQPQQGQRPRWKVHMQQTAPKRGFSKLQLLRGSGSAAGWAAGPAGHLFCGSGWGCPASSDT</sequence>
<reference evidence="1" key="1">
    <citation type="submission" date="2023-05" db="EMBL/GenBank/DDBJ databases">
        <authorList>
            <consortium name="ELIXIR-Norway"/>
        </authorList>
    </citation>
    <scope>NUCLEOTIDE SEQUENCE</scope>
</reference>
<accession>A0AC59YJN2</accession>
<dbReference type="EMBL" id="OX596100">
    <property type="protein sequence ID" value="CAM9760407.1"/>
    <property type="molecule type" value="Genomic_DNA"/>
</dbReference>
<reference evidence="1" key="2">
    <citation type="submission" date="2025-03" db="EMBL/GenBank/DDBJ databases">
        <authorList>
            <consortium name="ELIXIR-Norway"/>
            <consortium name="Elixir Norway"/>
        </authorList>
    </citation>
    <scope>NUCLEOTIDE SEQUENCE</scope>
</reference>
<evidence type="ECO:0000313" key="1">
    <source>
        <dbReference type="EMBL" id="CAM9760407.1"/>
    </source>
</evidence>
<dbReference type="Proteomes" id="UP001162501">
    <property type="component" value="Chromosome 16"/>
</dbReference>
<name>A0AC59YJN2_RANTA</name>
<organism evidence="1 2">
    <name type="scientific">Rangifer tarandus platyrhynchus</name>
    <name type="common">Svalbard reindeer</name>
    <dbReference type="NCBI Taxonomy" id="3082113"/>
    <lineage>
        <taxon>Eukaryota</taxon>
        <taxon>Metazoa</taxon>
        <taxon>Chordata</taxon>
        <taxon>Craniata</taxon>
        <taxon>Vertebrata</taxon>
        <taxon>Euteleostomi</taxon>
        <taxon>Mammalia</taxon>
        <taxon>Eutheria</taxon>
        <taxon>Laurasiatheria</taxon>
        <taxon>Artiodactyla</taxon>
        <taxon>Ruminantia</taxon>
        <taxon>Pecora</taxon>
        <taxon>Cervidae</taxon>
        <taxon>Odocoileinae</taxon>
        <taxon>Rangifer</taxon>
    </lineage>
</organism>
<evidence type="ECO:0000313" key="2">
    <source>
        <dbReference type="Proteomes" id="UP001162501"/>
    </source>
</evidence>
<protein>
    <submittedName>
        <fullName evidence="1">Uncharacterized protein</fullName>
    </submittedName>
</protein>